<protein>
    <submittedName>
        <fullName evidence="1">Uncharacterized protein</fullName>
    </submittedName>
</protein>
<dbReference type="Proteomes" id="UP000242164">
    <property type="component" value="Unassembled WGS sequence"/>
</dbReference>
<evidence type="ECO:0000313" key="2">
    <source>
        <dbReference type="Proteomes" id="UP000242164"/>
    </source>
</evidence>
<dbReference type="AlphaFoldDB" id="A0AAX2CBR3"/>
<reference evidence="1 2" key="1">
    <citation type="submission" date="2016-08" db="EMBL/GenBank/DDBJ databases">
        <authorList>
            <person name="Loux V."/>
            <person name="Rue O."/>
        </authorList>
    </citation>
    <scope>NUCLEOTIDE SEQUENCE [LARGE SCALE GENOMIC DNA]</scope>
    <source>
        <strain evidence="1 2">AFSSA_08CEB44bac</strain>
    </source>
</reference>
<sequence>MDQYESKEQMNILSDVKKSVAIDG</sequence>
<comment type="caution">
    <text evidence="1">The sequence shown here is derived from an EMBL/GenBank/DDBJ whole genome shotgun (WGS) entry which is preliminary data.</text>
</comment>
<name>A0AAX2CBR3_9BACI</name>
<proteinExistence type="predicted"/>
<organism evidence="1 2">
    <name type="scientific">Bacillus cytotoxicus</name>
    <dbReference type="NCBI Taxonomy" id="580165"/>
    <lineage>
        <taxon>Bacteria</taxon>
        <taxon>Bacillati</taxon>
        <taxon>Bacillota</taxon>
        <taxon>Bacilli</taxon>
        <taxon>Bacillales</taxon>
        <taxon>Bacillaceae</taxon>
        <taxon>Bacillus</taxon>
        <taxon>Bacillus cereus group</taxon>
    </lineage>
</organism>
<gene>
    <name evidence="1" type="ORF">BCB44BAC_00231</name>
</gene>
<accession>A0AAX2CBR3</accession>
<evidence type="ECO:0000313" key="1">
    <source>
        <dbReference type="EMBL" id="SCL82592.1"/>
    </source>
</evidence>
<dbReference type="EMBL" id="FMIK01000007">
    <property type="protein sequence ID" value="SCL82592.1"/>
    <property type="molecule type" value="Genomic_DNA"/>
</dbReference>